<dbReference type="EMBL" id="CP115541">
    <property type="protein sequence ID" value="WNH50932.1"/>
    <property type="molecule type" value="Genomic_DNA"/>
</dbReference>
<name>A0ABY9YJQ2_9GAMM</name>
<evidence type="ECO:0000256" key="1">
    <source>
        <dbReference type="SAM" id="Phobius"/>
    </source>
</evidence>
<protein>
    <submittedName>
        <fullName evidence="2">Uncharacterized protein</fullName>
    </submittedName>
</protein>
<feature type="transmembrane region" description="Helical" evidence="1">
    <location>
        <begin position="21"/>
        <end position="41"/>
    </location>
</feature>
<organism evidence="2 3">
    <name type="scientific">Stenotrophomonas oahuensis</name>
    <dbReference type="NCBI Taxonomy" id="3003271"/>
    <lineage>
        <taxon>Bacteria</taxon>
        <taxon>Pseudomonadati</taxon>
        <taxon>Pseudomonadota</taxon>
        <taxon>Gammaproteobacteria</taxon>
        <taxon>Lysobacterales</taxon>
        <taxon>Lysobacteraceae</taxon>
        <taxon>Stenotrophomonas</taxon>
    </lineage>
</organism>
<gene>
    <name evidence="2" type="ORF">PDM29_11075</name>
</gene>
<dbReference type="Proteomes" id="UP001302072">
    <property type="component" value="Chromosome"/>
</dbReference>
<sequence>MSLGKSRKSREKLADTPMTMSGALAVACATATFLAPMGIVINQHLKGEPIDVFALFPVAPSTAALFVVLYTAACVLIMWSRRAAFKIYDSLYPEQ</sequence>
<feature type="transmembrane region" description="Helical" evidence="1">
    <location>
        <begin position="53"/>
        <end position="79"/>
    </location>
</feature>
<keyword evidence="1" id="KW-0812">Transmembrane</keyword>
<proteinExistence type="predicted"/>
<dbReference type="PROSITE" id="PS51257">
    <property type="entry name" value="PROKAR_LIPOPROTEIN"/>
    <property type="match status" value="1"/>
</dbReference>
<keyword evidence="1" id="KW-1133">Transmembrane helix</keyword>
<dbReference type="RefSeq" id="WP_311190226.1">
    <property type="nucleotide sequence ID" value="NZ_CP115541.1"/>
</dbReference>
<evidence type="ECO:0000313" key="3">
    <source>
        <dbReference type="Proteomes" id="UP001302072"/>
    </source>
</evidence>
<evidence type="ECO:0000313" key="2">
    <source>
        <dbReference type="EMBL" id="WNH50932.1"/>
    </source>
</evidence>
<keyword evidence="1" id="KW-0472">Membrane</keyword>
<keyword evidence="3" id="KW-1185">Reference proteome</keyword>
<reference evidence="2 3" key="1">
    <citation type="submission" date="2022-12" db="EMBL/GenBank/DDBJ databases">
        <title>Two new species, Stenotrophomonas aracearum and Stenotrophomonas oahuensis, isolated from Anthurium (Araceae family) in Hawaii.</title>
        <authorList>
            <person name="Chunag S.C."/>
            <person name="Dobhal S."/>
            <person name="Alvarez A."/>
            <person name="Arif M."/>
        </authorList>
    </citation>
    <scope>NUCLEOTIDE SEQUENCE [LARGE SCALE GENOMIC DNA]</scope>
    <source>
        <strain evidence="2 3">A5586</strain>
    </source>
</reference>
<accession>A0ABY9YJQ2</accession>